<keyword evidence="4" id="KW-0808">Transferase</keyword>
<feature type="domain" description="4Fe-4S ferredoxin-type" evidence="18">
    <location>
        <begin position="363"/>
        <end position="394"/>
    </location>
</feature>
<feature type="chain" id="PRO_5013365988" description="receptor protein-tyrosine kinase" evidence="16">
    <location>
        <begin position="33"/>
        <end position="990"/>
    </location>
</feature>
<accession>A0A1W0WM85</accession>
<keyword evidence="12 19" id="KW-0675">Receptor</keyword>
<dbReference type="InterPro" id="IPR000494">
    <property type="entry name" value="Rcpt_L-dom"/>
</dbReference>
<evidence type="ECO:0000256" key="11">
    <source>
        <dbReference type="ARBA" id="ARBA00023137"/>
    </source>
</evidence>
<evidence type="ECO:0000256" key="15">
    <source>
        <dbReference type="SAM" id="MobiDB-lite"/>
    </source>
</evidence>
<dbReference type="PROSITE" id="PS50853">
    <property type="entry name" value="FN3"/>
    <property type="match status" value="2"/>
</dbReference>
<dbReference type="InterPro" id="IPR006211">
    <property type="entry name" value="Furin-like_Cys-rich_dom"/>
</dbReference>
<dbReference type="Gene3D" id="3.80.20.20">
    <property type="entry name" value="Receptor L-domain"/>
    <property type="match status" value="2"/>
</dbReference>
<dbReference type="InterPro" id="IPR036116">
    <property type="entry name" value="FN3_sf"/>
</dbReference>
<keyword evidence="16" id="KW-0732">Signal</keyword>
<evidence type="ECO:0000256" key="14">
    <source>
        <dbReference type="ARBA" id="ARBA00051243"/>
    </source>
</evidence>
<evidence type="ECO:0000256" key="6">
    <source>
        <dbReference type="ARBA" id="ARBA00022741"/>
    </source>
</evidence>
<evidence type="ECO:0000256" key="10">
    <source>
        <dbReference type="ARBA" id="ARBA00023136"/>
    </source>
</evidence>
<feature type="region of interest" description="Disordered" evidence="15">
    <location>
        <begin position="826"/>
        <end position="848"/>
    </location>
</feature>
<dbReference type="CDD" id="cd00063">
    <property type="entry name" value="FN3"/>
    <property type="match status" value="2"/>
</dbReference>
<keyword evidence="6" id="KW-0547">Nucleotide-binding</keyword>
<evidence type="ECO:0000313" key="20">
    <source>
        <dbReference type="Proteomes" id="UP000192578"/>
    </source>
</evidence>
<feature type="signal peptide" evidence="16">
    <location>
        <begin position="1"/>
        <end position="32"/>
    </location>
</feature>
<dbReference type="GO" id="GO:0005524">
    <property type="term" value="F:ATP binding"/>
    <property type="evidence" value="ECO:0007669"/>
    <property type="project" value="UniProtKB-KW"/>
</dbReference>
<dbReference type="Pfam" id="PF00757">
    <property type="entry name" value="Furin-like"/>
    <property type="match status" value="1"/>
</dbReference>
<dbReference type="PANTHER" id="PTHR46877">
    <property type="entry name" value="EPH RECEPTOR A5"/>
    <property type="match status" value="1"/>
</dbReference>
<dbReference type="InterPro" id="IPR050449">
    <property type="entry name" value="Ephrin_rcpt_TKs"/>
</dbReference>
<dbReference type="Pfam" id="PF01030">
    <property type="entry name" value="Recep_L_domain"/>
    <property type="match status" value="2"/>
</dbReference>
<proteinExistence type="predicted"/>
<dbReference type="Proteomes" id="UP000192578">
    <property type="component" value="Unassembled WGS sequence"/>
</dbReference>
<dbReference type="InterPro" id="IPR013783">
    <property type="entry name" value="Ig-like_fold"/>
</dbReference>
<evidence type="ECO:0000259" key="18">
    <source>
        <dbReference type="PROSITE" id="PS51379"/>
    </source>
</evidence>
<keyword evidence="8" id="KW-0067">ATP-binding</keyword>
<evidence type="ECO:0000256" key="5">
    <source>
        <dbReference type="ARBA" id="ARBA00022692"/>
    </source>
</evidence>
<keyword evidence="11" id="KW-0829">Tyrosine-protein kinase</keyword>
<dbReference type="CDD" id="cd00064">
    <property type="entry name" value="FU"/>
    <property type="match status" value="1"/>
</dbReference>
<dbReference type="Gene3D" id="2.10.220.10">
    <property type="entry name" value="Hormone Receptor, Insulin-like Growth Factor Receptor 1, Chain A, domain 2"/>
    <property type="match status" value="1"/>
</dbReference>
<dbReference type="Pfam" id="PF00041">
    <property type="entry name" value="fn3"/>
    <property type="match status" value="1"/>
</dbReference>
<evidence type="ECO:0000256" key="3">
    <source>
        <dbReference type="ARBA" id="ARBA00022553"/>
    </source>
</evidence>
<evidence type="ECO:0000259" key="17">
    <source>
        <dbReference type="PROSITE" id="PS50853"/>
    </source>
</evidence>
<comment type="subcellular location">
    <subcellularLocation>
        <location evidence="1">Membrane</location>
        <topology evidence="1">Single-pass type I membrane protein</topology>
    </subcellularLocation>
</comment>
<gene>
    <name evidence="19" type="ORF">BV898_09715</name>
</gene>
<evidence type="ECO:0000256" key="2">
    <source>
        <dbReference type="ARBA" id="ARBA00011902"/>
    </source>
</evidence>
<dbReference type="SUPFAM" id="SSF49265">
    <property type="entry name" value="Fibronectin type III"/>
    <property type="match status" value="1"/>
</dbReference>
<dbReference type="Gene3D" id="2.60.40.10">
    <property type="entry name" value="Immunoglobulins"/>
    <property type="match status" value="2"/>
</dbReference>
<keyword evidence="7" id="KW-0418">Kinase</keyword>
<dbReference type="InterPro" id="IPR009030">
    <property type="entry name" value="Growth_fac_rcpt_cys_sf"/>
</dbReference>
<evidence type="ECO:0000256" key="1">
    <source>
        <dbReference type="ARBA" id="ARBA00004479"/>
    </source>
</evidence>
<dbReference type="SMART" id="SM00060">
    <property type="entry name" value="FN3"/>
    <property type="match status" value="2"/>
</dbReference>
<comment type="caution">
    <text evidence="19">The sequence shown here is derived from an EMBL/GenBank/DDBJ whole genome shotgun (WGS) entry which is preliminary data.</text>
</comment>
<evidence type="ECO:0000256" key="16">
    <source>
        <dbReference type="SAM" id="SignalP"/>
    </source>
</evidence>
<dbReference type="InterPro" id="IPR006212">
    <property type="entry name" value="Furin_repeat"/>
</dbReference>
<feature type="domain" description="Fibronectin type-III" evidence="17">
    <location>
        <begin position="546"/>
        <end position="660"/>
    </location>
</feature>
<keyword evidence="20" id="KW-1185">Reference proteome</keyword>
<dbReference type="PANTHER" id="PTHR46877:SF14">
    <property type="entry name" value="RECEPTOR PROTEIN-TYROSINE KINASE"/>
    <property type="match status" value="1"/>
</dbReference>
<dbReference type="AlphaFoldDB" id="A0A1W0WM85"/>
<feature type="domain" description="Fibronectin type-III" evidence="17">
    <location>
        <begin position="664"/>
        <end position="761"/>
    </location>
</feature>
<protein>
    <recommendedName>
        <fullName evidence="2">receptor protein-tyrosine kinase</fullName>
        <ecNumber evidence="2">2.7.10.1</ecNumber>
    </recommendedName>
</protein>
<dbReference type="InterPro" id="IPR036941">
    <property type="entry name" value="Rcpt_L-dom_sf"/>
</dbReference>
<evidence type="ECO:0000313" key="19">
    <source>
        <dbReference type="EMBL" id="OQV16233.1"/>
    </source>
</evidence>
<keyword evidence="10" id="KW-0472">Membrane</keyword>
<comment type="catalytic activity">
    <reaction evidence="14">
        <text>L-tyrosyl-[protein] + ATP = O-phospho-L-tyrosyl-[protein] + ADP + H(+)</text>
        <dbReference type="Rhea" id="RHEA:10596"/>
        <dbReference type="Rhea" id="RHEA-COMP:10136"/>
        <dbReference type="Rhea" id="RHEA-COMP:20101"/>
        <dbReference type="ChEBI" id="CHEBI:15378"/>
        <dbReference type="ChEBI" id="CHEBI:30616"/>
        <dbReference type="ChEBI" id="CHEBI:46858"/>
        <dbReference type="ChEBI" id="CHEBI:61978"/>
        <dbReference type="ChEBI" id="CHEBI:456216"/>
        <dbReference type="EC" id="2.7.10.1"/>
    </reaction>
</comment>
<dbReference type="GO" id="GO:0005886">
    <property type="term" value="C:plasma membrane"/>
    <property type="evidence" value="ECO:0007669"/>
    <property type="project" value="TreeGrafter"/>
</dbReference>
<dbReference type="EC" id="2.7.10.1" evidence="2"/>
<evidence type="ECO:0000256" key="4">
    <source>
        <dbReference type="ARBA" id="ARBA00022679"/>
    </source>
</evidence>
<dbReference type="EMBL" id="MTYJ01000077">
    <property type="protein sequence ID" value="OQV16233.1"/>
    <property type="molecule type" value="Genomic_DNA"/>
</dbReference>
<dbReference type="SUPFAM" id="SSF52058">
    <property type="entry name" value="L domain-like"/>
    <property type="match status" value="2"/>
</dbReference>
<evidence type="ECO:0000256" key="12">
    <source>
        <dbReference type="ARBA" id="ARBA00023170"/>
    </source>
</evidence>
<dbReference type="SMART" id="SM00261">
    <property type="entry name" value="FU"/>
    <property type="match status" value="1"/>
</dbReference>
<dbReference type="PROSITE" id="PS51379">
    <property type="entry name" value="4FE4S_FER_2"/>
    <property type="match status" value="1"/>
</dbReference>
<feature type="compositionally biased region" description="Low complexity" evidence="15">
    <location>
        <begin position="826"/>
        <end position="841"/>
    </location>
</feature>
<evidence type="ECO:0000256" key="7">
    <source>
        <dbReference type="ARBA" id="ARBA00022777"/>
    </source>
</evidence>
<keyword evidence="5" id="KW-0812">Transmembrane</keyword>
<reference evidence="20" key="1">
    <citation type="submission" date="2017-01" db="EMBL/GenBank/DDBJ databases">
        <title>Comparative genomics of anhydrobiosis in the tardigrade Hypsibius dujardini.</title>
        <authorList>
            <person name="Yoshida Y."/>
            <person name="Koutsovoulos G."/>
            <person name="Laetsch D."/>
            <person name="Stevens L."/>
            <person name="Kumar S."/>
            <person name="Horikawa D."/>
            <person name="Ishino K."/>
            <person name="Komine S."/>
            <person name="Tomita M."/>
            <person name="Blaxter M."/>
            <person name="Arakawa K."/>
        </authorList>
    </citation>
    <scope>NUCLEOTIDE SEQUENCE [LARGE SCALE GENOMIC DNA]</scope>
    <source>
        <strain evidence="20">Z151</strain>
    </source>
</reference>
<organism evidence="19 20">
    <name type="scientific">Hypsibius exemplaris</name>
    <name type="common">Freshwater tardigrade</name>
    <dbReference type="NCBI Taxonomy" id="2072580"/>
    <lineage>
        <taxon>Eukaryota</taxon>
        <taxon>Metazoa</taxon>
        <taxon>Ecdysozoa</taxon>
        <taxon>Tardigrada</taxon>
        <taxon>Eutardigrada</taxon>
        <taxon>Parachela</taxon>
        <taxon>Hypsibioidea</taxon>
        <taxon>Hypsibiidae</taxon>
        <taxon>Hypsibius</taxon>
    </lineage>
</organism>
<dbReference type="OrthoDB" id="5809444at2759"/>
<dbReference type="GO" id="GO:0004714">
    <property type="term" value="F:transmembrane receptor protein tyrosine kinase activity"/>
    <property type="evidence" value="ECO:0007669"/>
    <property type="project" value="UniProtKB-EC"/>
</dbReference>
<dbReference type="InterPro" id="IPR017896">
    <property type="entry name" value="4Fe4S_Fe-S-bd"/>
</dbReference>
<keyword evidence="3" id="KW-0597">Phosphoprotein</keyword>
<keyword evidence="13" id="KW-0325">Glycoprotein</keyword>
<keyword evidence="9" id="KW-1133">Transmembrane helix</keyword>
<evidence type="ECO:0000256" key="8">
    <source>
        <dbReference type="ARBA" id="ARBA00022840"/>
    </source>
</evidence>
<name>A0A1W0WM85_HYPEX</name>
<evidence type="ECO:0000256" key="13">
    <source>
        <dbReference type="ARBA" id="ARBA00023180"/>
    </source>
</evidence>
<dbReference type="InterPro" id="IPR003961">
    <property type="entry name" value="FN3_dom"/>
</dbReference>
<evidence type="ECO:0000256" key="9">
    <source>
        <dbReference type="ARBA" id="ARBA00022989"/>
    </source>
</evidence>
<dbReference type="SUPFAM" id="SSF57184">
    <property type="entry name" value="Growth factor receptor domain"/>
    <property type="match status" value="1"/>
</dbReference>
<sequence>MAASERHHRKMDPASRFTLIFLFLLCIPGIYGRSILNSTQNLVPELPGTSVLDPKAAGSSEKPLSVVQFNSAIAPAPIPLVNEIICESIIVINFVETFDQIGNCTVIEGHLKIILIDFPEKSYDTLSFPNLREVTDFVLIYRVSKLRTLKNILPQSGGHSWPEADPDNALVIFENNELEEIGLIGLTRIVRGSVYIWRNNLLCYVDTVNWKALTDPESEDSTRFGITSRKTSVANQCPMNQCSSFFKSRQRDSCWTDQDCQKSSQPVCENGNKFHKSRGSCCHTHCLSGCFGNDRNECLVCRDVHFQGVCHSLVNGCPANSFMIHGRRCVNRDVCRKYKVNGVIYKVHEDNRTCVGECPPGYTVSKIDPHICTKCNGSCPKVCKGNVVIDSVAAAQTLTGCTVINGSLEIQIGKGERMVLELDSALQNIEEIRDYLKVVRSHALLSLSFLKRLRVIGGENLPLGQYALNVIDNQNLQDLWEFTPERPSLQIGRSYAKIGFHFNPQLCRSKIDVFVREINSTKGIDDYDERDISKTSNGDRAACDVKALDLRIINLSHKSFVQLTWESVNLPDPRSLLGYVVFYRESPANNLSKFEGRDACGTVNVWTPIDVTPIKGPLQLQPLYELRPATQYGVYVTTYTVASERQSAQSDIQYFTTKSKQPSMPTAVRTESLNSTAISVHWKPPKEPNGVIAFYRIRWQRIRNGHRRLAIRDYCNNPIQHRPLFLDGQVTTTPVPILGCNGTDGLGKPVVSQSILDAQKEYEEAIKMENEIQDLSYTQRVRSRRAVREEDSALFGSVELPVTSFVDVTGGLVNRSTTTLPSWTANTTVATGTNNTTSSGTRPPRNRRSCMSEKFMKALVSPSSNLTTSRNTWFGWKPARHVLKTSATTHCSGESHAAVTQTLAKRGADDIPSESVKIKYLKQQVGGLQDPIVAVNWTDPEKPNGVIVTVEMEFINLDRGKQLTKEMRPTNTRDPPAAFSSDRVWHHALG</sequence>